<sequence>NTHTIGGTAAQDVRGFTSIFSVGPKQNLQLINTNGS</sequence>
<dbReference type="euHCVdb" id="EU680082"/>
<dbReference type="EMBL" id="EU680082">
    <property type="protein sequence ID" value="ACD62054.1"/>
    <property type="molecule type" value="Genomic_RNA"/>
</dbReference>
<feature type="non-terminal residue" evidence="2">
    <location>
        <position position="1"/>
    </location>
</feature>
<feature type="non-terminal residue" evidence="2">
    <location>
        <position position="36"/>
    </location>
</feature>
<accession>B2ZQW0</accession>
<feature type="domain" description="Hepatitis C virus Non-structural protein E2/NS1" evidence="1">
    <location>
        <begin position="3"/>
        <end position="36"/>
    </location>
</feature>
<protein>
    <submittedName>
        <fullName evidence="2">Polyprotein</fullName>
    </submittedName>
</protein>
<dbReference type="Pfam" id="PF01560">
    <property type="entry name" value="HCV_NS1"/>
    <property type="match status" value="1"/>
</dbReference>
<name>B2ZQW0_9HEPC</name>
<evidence type="ECO:0000313" key="2">
    <source>
        <dbReference type="EMBL" id="ACD62054.1"/>
    </source>
</evidence>
<reference evidence="2" key="1">
    <citation type="journal article" date="2008" name="J. Infect. Dis.">
        <title>Frequent compartmentalization of hepatitis C virus with leukocyte-related amino acids in the setting of liver transplantation.</title>
        <authorList>
            <person name="Schramm F."/>
            <person name="Soulier E."/>
            <person name="Royer C."/>
            <person name="Weitten T."/>
            <person name="Fafi-Kremer S."/>
            <person name="Brignon N."/>
            <person name="Meyer N."/>
            <person name="Ellero B."/>
            <person name="Woehl-Jaegle M.L."/>
            <person name="Meyer C."/>
            <person name="Wolf P."/>
            <person name="Doffoel M."/>
            <person name="Baumert T.F."/>
            <person name="Stoll-Keller F."/>
            <person name="Schvoerer E."/>
        </authorList>
    </citation>
    <scope>NUCLEOTIDE SEQUENCE</scope>
    <source>
        <strain evidence="2">19pgplc9</strain>
    </source>
</reference>
<organism evidence="2">
    <name type="scientific">Hepacivirus hominis</name>
    <dbReference type="NCBI Taxonomy" id="3052230"/>
    <lineage>
        <taxon>Viruses</taxon>
        <taxon>Riboviria</taxon>
        <taxon>Orthornavirae</taxon>
        <taxon>Kitrinoviricota</taxon>
        <taxon>Flasuviricetes</taxon>
        <taxon>Amarillovirales</taxon>
        <taxon>Flaviviridae</taxon>
        <taxon>Hepacivirus</taxon>
    </lineage>
</organism>
<proteinExistence type="predicted"/>
<evidence type="ECO:0000259" key="1">
    <source>
        <dbReference type="Pfam" id="PF01560"/>
    </source>
</evidence>
<dbReference type="InterPro" id="IPR002531">
    <property type="entry name" value="HCV_NS1"/>
</dbReference>